<sequence>MRAESRVPVWTPWPPPLGWLVTGFADAGDERSGSRAVAVALSGPSPVGGPAELILVAEEPGIGLGASYAGLPGPDPGHGFGTSTPDAKVDIDGHPLPLWALPTTETAAFAGEALGNWLWAVLWPVSAGALMLEDLRLRDLRDADLDLPYGAASPRLGA</sequence>
<dbReference type="Proteomes" id="UP001501442">
    <property type="component" value="Unassembled WGS sequence"/>
</dbReference>
<evidence type="ECO:0000313" key="2">
    <source>
        <dbReference type="Proteomes" id="UP001501442"/>
    </source>
</evidence>
<proteinExistence type="predicted"/>
<dbReference type="EMBL" id="BAABHK010000009">
    <property type="protein sequence ID" value="GAA4631720.1"/>
    <property type="molecule type" value="Genomic_DNA"/>
</dbReference>
<protein>
    <submittedName>
        <fullName evidence="1">Uncharacterized protein</fullName>
    </submittedName>
</protein>
<name>A0ABP8UJX4_9ACTN</name>
<gene>
    <name evidence="1" type="ORF">GCM10023196_062210</name>
</gene>
<comment type="caution">
    <text evidence="1">The sequence shown here is derived from an EMBL/GenBank/DDBJ whole genome shotgun (WGS) entry which is preliminary data.</text>
</comment>
<dbReference type="InterPro" id="IPR046646">
    <property type="entry name" value="DUF6758"/>
</dbReference>
<organism evidence="1 2">
    <name type="scientific">Actinoallomurus vinaceus</name>
    <dbReference type="NCBI Taxonomy" id="1080074"/>
    <lineage>
        <taxon>Bacteria</taxon>
        <taxon>Bacillati</taxon>
        <taxon>Actinomycetota</taxon>
        <taxon>Actinomycetes</taxon>
        <taxon>Streptosporangiales</taxon>
        <taxon>Thermomonosporaceae</taxon>
        <taxon>Actinoallomurus</taxon>
    </lineage>
</organism>
<accession>A0ABP8UJX4</accession>
<reference evidence="2" key="1">
    <citation type="journal article" date="2019" name="Int. J. Syst. Evol. Microbiol.">
        <title>The Global Catalogue of Microorganisms (GCM) 10K type strain sequencing project: providing services to taxonomists for standard genome sequencing and annotation.</title>
        <authorList>
            <consortium name="The Broad Institute Genomics Platform"/>
            <consortium name="The Broad Institute Genome Sequencing Center for Infectious Disease"/>
            <person name="Wu L."/>
            <person name="Ma J."/>
        </authorList>
    </citation>
    <scope>NUCLEOTIDE SEQUENCE [LARGE SCALE GENOMIC DNA]</scope>
    <source>
        <strain evidence="2">JCM 17939</strain>
    </source>
</reference>
<keyword evidence="2" id="KW-1185">Reference proteome</keyword>
<dbReference type="Pfam" id="PF20544">
    <property type="entry name" value="DUF6758"/>
    <property type="match status" value="1"/>
</dbReference>
<evidence type="ECO:0000313" key="1">
    <source>
        <dbReference type="EMBL" id="GAA4631720.1"/>
    </source>
</evidence>